<dbReference type="RefSeq" id="WP_378553100.1">
    <property type="nucleotide sequence ID" value="NZ_JBHSBA010000014.1"/>
</dbReference>
<name>A0ABV8LAS3_9NOCA</name>
<gene>
    <name evidence="1" type="ORF">ACFOW8_21965</name>
</gene>
<dbReference type="Proteomes" id="UP001595767">
    <property type="component" value="Unassembled WGS sequence"/>
</dbReference>
<dbReference type="EMBL" id="JBHSBA010000014">
    <property type="protein sequence ID" value="MFC4127598.1"/>
    <property type="molecule type" value="Genomic_DNA"/>
</dbReference>
<keyword evidence="2" id="KW-1185">Reference proteome</keyword>
<evidence type="ECO:0008006" key="3">
    <source>
        <dbReference type="Google" id="ProtNLM"/>
    </source>
</evidence>
<accession>A0ABV8LAS3</accession>
<sequence>MDKAGVAVRPVEFAGFDRGCAEFLRVIEEIVVLAGQIAGHEHWGLGERDARLISGRAVVARLRAKADGGSNSIGAVMAAHARFVTDLRRAYRQASNQLIRADEEWARHLNAAAVQDVPVADRHVRV</sequence>
<organism evidence="1 2">
    <name type="scientific">Nocardia rhizosphaerae</name>
    <dbReference type="NCBI Taxonomy" id="1691571"/>
    <lineage>
        <taxon>Bacteria</taxon>
        <taxon>Bacillati</taxon>
        <taxon>Actinomycetota</taxon>
        <taxon>Actinomycetes</taxon>
        <taxon>Mycobacteriales</taxon>
        <taxon>Nocardiaceae</taxon>
        <taxon>Nocardia</taxon>
    </lineage>
</organism>
<evidence type="ECO:0000313" key="2">
    <source>
        <dbReference type="Proteomes" id="UP001595767"/>
    </source>
</evidence>
<protein>
    <recommendedName>
        <fullName evidence="3">Flagellar protein FliS</fullName>
    </recommendedName>
</protein>
<evidence type="ECO:0000313" key="1">
    <source>
        <dbReference type="EMBL" id="MFC4127598.1"/>
    </source>
</evidence>
<comment type="caution">
    <text evidence="1">The sequence shown here is derived from an EMBL/GenBank/DDBJ whole genome shotgun (WGS) entry which is preliminary data.</text>
</comment>
<reference evidence="2" key="1">
    <citation type="journal article" date="2019" name="Int. J. Syst. Evol. Microbiol.">
        <title>The Global Catalogue of Microorganisms (GCM) 10K type strain sequencing project: providing services to taxonomists for standard genome sequencing and annotation.</title>
        <authorList>
            <consortium name="The Broad Institute Genomics Platform"/>
            <consortium name="The Broad Institute Genome Sequencing Center for Infectious Disease"/>
            <person name="Wu L."/>
            <person name="Ma J."/>
        </authorList>
    </citation>
    <scope>NUCLEOTIDE SEQUENCE [LARGE SCALE GENOMIC DNA]</scope>
    <source>
        <strain evidence="2">CGMCC 4.7204</strain>
    </source>
</reference>
<proteinExistence type="predicted"/>